<dbReference type="InterPro" id="IPR057326">
    <property type="entry name" value="KR_dom"/>
</dbReference>
<dbReference type="EMBL" id="FNAJ01000022">
    <property type="protein sequence ID" value="SDF17110.1"/>
    <property type="molecule type" value="Genomic_DNA"/>
</dbReference>
<dbReference type="SMART" id="SM00822">
    <property type="entry name" value="PKS_KR"/>
    <property type="match status" value="1"/>
</dbReference>
<dbReference type="EMBL" id="BJVY01000033">
    <property type="protein sequence ID" value="GEL73336.1"/>
    <property type="molecule type" value="Genomic_DNA"/>
</dbReference>
<evidence type="ECO:0000259" key="3">
    <source>
        <dbReference type="SMART" id="SM00822"/>
    </source>
</evidence>
<evidence type="ECO:0000256" key="2">
    <source>
        <dbReference type="ARBA" id="ARBA00023002"/>
    </source>
</evidence>
<dbReference type="GO" id="GO:0016491">
    <property type="term" value="F:oxidoreductase activity"/>
    <property type="evidence" value="ECO:0007669"/>
    <property type="project" value="UniProtKB-KW"/>
</dbReference>
<name>A0A511HID5_9BACT</name>
<dbReference type="SUPFAM" id="SSF51735">
    <property type="entry name" value="NAD(P)-binding Rossmann-fold domains"/>
    <property type="match status" value="1"/>
</dbReference>
<accession>A0A511HID5</accession>
<evidence type="ECO:0000313" key="6">
    <source>
        <dbReference type="Proteomes" id="UP000198717"/>
    </source>
</evidence>
<protein>
    <submittedName>
        <fullName evidence="4">Short-chain dehydrogenase</fullName>
    </submittedName>
</protein>
<dbReference type="PANTHER" id="PTHR44196:SF2">
    <property type="entry name" value="SHORT-CHAIN DEHYDROGENASE-RELATED"/>
    <property type="match status" value="1"/>
</dbReference>
<gene>
    <name evidence="4" type="ORF">MVI01_51200</name>
    <name evidence="5" type="ORF">SAMN04488504_12246</name>
</gene>
<proteinExistence type="inferred from homology"/>
<sequence length="286" mass="31118">MRPLPIDQGTVLIIGAARGIGRELARLLARRVRTLVLVDHQAQVLEPLREELLLNYPTLGVLVESCDVCDPQQVDALLASLESQFVRVDVLVNNAAEGDQALYAQEGWGRVEAMLRANVWVPALLTHRLLKPMLERGRGGILNIGSGAAQLILPGSATFSATQRFLDGFTEALRLEVEGQGVTVTRVAPGPLWEAGVEGAESLAPFFHLSLERCAREALAGFERGQALVYPGLGHRWVMRLLPLLPRGLKRSLGRMALRGLRREALLLPPRQAPQTLPLAGEPSPA</sequence>
<dbReference type="Gene3D" id="3.40.50.720">
    <property type="entry name" value="NAD(P)-binding Rossmann-like Domain"/>
    <property type="match status" value="1"/>
</dbReference>
<dbReference type="CDD" id="cd05233">
    <property type="entry name" value="SDR_c"/>
    <property type="match status" value="1"/>
</dbReference>
<dbReference type="Pfam" id="PF00106">
    <property type="entry name" value="adh_short"/>
    <property type="match status" value="1"/>
</dbReference>
<dbReference type="AlphaFoldDB" id="A0A511HID5"/>
<keyword evidence="6" id="KW-1185">Reference proteome</keyword>
<organism evidence="4 7">
    <name type="scientific">Myxococcus virescens</name>
    <dbReference type="NCBI Taxonomy" id="83456"/>
    <lineage>
        <taxon>Bacteria</taxon>
        <taxon>Pseudomonadati</taxon>
        <taxon>Myxococcota</taxon>
        <taxon>Myxococcia</taxon>
        <taxon>Myxococcales</taxon>
        <taxon>Cystobacterineae</taxon>
        <taxon>Myxococcaceae</taxon>
        <taxon>Myxococcus</taxon>
    </lineage>
</organism>
<dbReference type="Proteomes" id="UP000321224">
    <property type="component" value="Unassembled WGS sequence"/>
</dbReference>
<dbReference type="Proteomes" id="UP000198717">
    <property type="component" value="Unassembled WGS sequence"/>
</dbReference>
<dbReference type="InterPro" id="IPR036291">
    <property type="entry name" value="NAD(P)-bd_dom_sf"/>
</dbReference>
<reference evidence="4 7" key="2">
    <citation type="submission" date="2019-07" db="EMBL/GenBank/DDBJ databases">
        <title>Whole genome shotgun sequence of Myxococcus virescens NBRC 100334.</title>
        <authorList>
            <person name="Hosoyama A."/>
            <person name="Uohara A."/>
            <person name="Ohji S."/>
            <person name="Ichikawa N."/>
        </authorList>
    </citation>
    <scope>NUCLEOTIDE SEQUENCE [LARGE SCALE GENOMIC DNA]</scope>
    <source>
        <strain evidence="4 7">NBRC 100334</strain>
    </source>
</reference>
<dbReference type="InterPro" id="IPR002347">
    <property type="entry name" value="SDR_fam"/>
</dbReference>
<evidence type="ECO:0000313" key="4">
    <source>
        <dbReference type="EMBL" id="GEL73336.1"/>
    </source>
</evidence>
<comment type="caution">
    <text evidence="4">The sequence shown here is derived from an EMBL/GenBank/DDBJ whole genome shotgun (WGS) entry which is preliminary data.</text>
</comment>
<comment type="similarity">
    <text evidence="1">Belongs to the short-chain dehydrogenases/reductases (SDR) family.</text>
</comment>
<evidence type="ECO:0000313" key="7">
    <source>
        <dbReference type="Proteomes" id="UP000321224"/>
    </source>
</evidence>
<dbReference type="RefSeq" id="WP_090495351.1">
    <property type="nucleotide sequence ID" value="NZ_BJVY01000033.1"/>
</dbReference>
<dbReference type="PRINTS" id="PR00081">
    <property type="entry name" value="GDHRDH"/>
</dbReference>
<feature type="domain" description="Ketoreductase" evidence="3">
    <location>
        <begin position="9"/>
        <end position="200"/>
    </location>
</feature>
<evidence type="ECO:0000256" key="1">
    <source>
        <dbReference type="ARBA" id="ARBA00006484"/>
    </source>
</evidence>
<dbReference type="PANTHER" id="PTHR44196">
    <property type="entry name" value="DEHYDROGENASE/REDUCTASE SDR FAMILY MEMBER 7B"/>
    <property type="match status" value="1"/>
</dbReference>
<dbReference type="GO" id="GO:0016020">
    <property type="term" value="C:membrane"/>
    <property type="evidence" value="ECO:0007669"/>
    <property type="project" value="TreeGrafter"/>
</dbReference>
<reference evidence="5 6" key="1">
    <citation type="submission" date="2016-10" db="EMBL/GenBank/DDBJ databases">
        <authorList>
            <person name="Varghese N."/>
            <person name="Submissions S."/>
        </authorList>
    </citation>
    <scope>NUCLEOTIDE SEQUENCE [LARGE SCALE GENOMIC DNA]</scope>
    <source>
        <strain evidence="5 6">DSM 2260</strain>
    </source>
</reference>
<evidence type="ECO:0000313" key="5">
    <source>
        <dbReference type="EMBL" id="SDF17110.1"/>
    </source>
</evidence>
<keyword evidence="2" id="KW-0560">Oxidoreductase</keyword>